<dbReference type="PROSITE" id="PS50262">
    <property type="entry name" value="G_PROTEIN_RECEP_F1_2"/>
    <property type="match status" value="1"/>
</dbReference>
<feature type="domain" description="G-protein coupled receptors family 1 profile" evidence="7">
    <location>
        <begin position="34"/>
        <end position="296"/>
    </location>
</feature>
<dbReference type="GeneID" id="110976721"/>
<dbReference type="OrthoDB" id="9930460at2759"/>
<dbReference type="PANTHER" id="PTHR45698:SF1">
    <property type="entry name" value="TRACE AMINE-ASSOCIATED RECEPTOR 13C-LIKE"/>
    <property type="match status" value="1"/>
</dbReference>
<dbReference type="Pfam" id="PF00001">
    <property type="entry name" value="7tm_1"/>
    <property type="match status" value="1"/>
</dbReference>
<organism evidence="8 9">
    <name type="scientific">Acanthaster planci</name>
    <name type="common">Crown-of-thorns starfish</name>
    <dbReference type="NCBI Taxonomy" id="133434"/>
    <lineage>
        <taxon>Eukaryota</taxon>
        <taxon>Metazoa</taxon>
        <taxon>Echinodermata</taxon>
        <taxon>Eleutherozoa</taxon>
        <taxon>Asterozoa</taxon>
        <taxon>Asteroidea</taxon>
        <taxon>Valvatacea</taxon>
        <taxon>Valvatida</taxon>
        <taxon>Acanthasteridae</taxon>
        <taxon>Acanthaster</taxon>
    </lineage>
</organism>
<proteinExistence type="inferred from homology"/>
<comment type="subcellular location">
    <subcellularLocation>
        <location evidence="1">Membrane</location>
    </subcellularLocation>
</comment>
<dbReference type="AlphaFoldDB" id="A0A8B7XYF3"/>
<dbReference type="KEGG" id="aplc:110976721"/>
<dbReference type="PRINTS" id="PR00237">
    <property type="entry name" value="GPCRRHODOPSN"/>
</dbReference>
<protein>
    <submittedName>
        <fullName evidence="9">Octopamine receptor Oamb-like</fullName>
    </submittedName>
</protein>
<keyword evidence="3 6" id="KW-1133">Transmembrane helix</keyword>
<accession>A0A8B7XYF3</accession>
<dbReference type="InterPro" id="IPR000276">
    <property type="entry name" value="GPCR_Rhodpsn"/>
</dbReference>
<keyword evidence="8" id="KW-1185">Reference proteome</keyword>
<dbReference type="PROSITE" id="PS00237">
    <property type="entry name" value="G_PROTEIN_RECEP_F1_1"/>
    <property type="match status" value="1"/>
</dbReference>
<dbReference type="CDD" id="cd00637">
    <property type="entry name" value="7tm_classA_rhodopsin-like"/>
    <property type="match status" value="1"/>
</dbReference>
<feature type="transmembrane region" description="Helical" evidence="6">
    <location>
        <begin position="142"/>
        <end position="162"/>
    </location>
</feature>
<keyword evidence="5" id="KW-0297">G-protein coupled receptor</keyword>
<keyword evidence="5" id="KW-0675">Receptor</keyword>
<dbReference type="InterPro" id="IPR017452">
    <property type="entry name" value="GPCR_Rhodpsn_7TM"/>
</dbReference>
<evidence type="ECO:0000313" key="9">
    <source>
        <dbReference type="RefSeq" id="XP_022085924.1"/>
    </source>
</evidence>
<feature type="transmembrane region" description="Helical" evidence="6">
    <location>
        <begin position="103"/>
        <end position="121"/>
    </location>
</feature>
<dbReference type="PANTHER" id="PTHR45698">
    <property type="entry name" value="TRACE AMINE-ASSOCIATED RECEPTOR 19N-RELATED"/>
    <property type="match status" value="1"/>
</dbReference>
<evidence type="ECO:0000256" key="4">
    <source>
        <dbReference type="ARBA" id="ARBA00023136"/>
    </source>
</evidence>
<dbReference type="GO" id="GO:0004930">
    <property type="term" value="F:G protein-coupled receptor activity"/>
    <property type="evidence" value="ECO:0007669"/>
    <property type="project" value="UniProtKB-KW"/>
</dbReference>
<evidence type="ECO:0000256" key="2">
    <source>
        <dbReference type="ARBA" id="ARBA00022692"/>
    </source>
</evidence>
<feature type="transmembrane region" description="Helical" evidence="6">
    <location>
        <begin position="182"/>
        <end position="208"/>
    </location>
</feature>
<sequence>MALDTKNDTGSENSGLSQNNPLPEILIGTAGLVGNLLVIVGLVRANFMHNVTSRILVSLAVSDLVVCLNMVVFSSAVLDVGNSQQVQNTFLGYMACKLFSDRILVWIPSTTSVTHLVLVTYERYVAIVRPFQYEDCFKLSRVYTAIAFMWVLSILMQVPYMISDGYDVTQQICVSQPCGSQTALQVFFVTTNILLIVLPTIAMLWFYWRILQRLGEDAKRLKKDNADGPAQELHLVRRKIVHTLLTIVVAFILLWFPEMILDIARNFNCNIFVPSKLEKAFLMMTFSNSAVNPIIYVFKYKGFRKAVKQAICPCCNKAILANEIDLVSLH</sequence>
<evidence type="ECO:0000313" key="8">
    <source>
        <dbReference type="Proteomes" id="UP000694845"/>
    </source>
</evidence>
<gene>
    <name evidence="9" type="primary">LOC110976721</name>
</gene>
<evidence type="ECO:0000259" key="7">
    <source>
        <dbReference type="PROSITE" id="PS50262"/>
    </source>
</evidence>
<evidence type="ECO:0000256" key="3">
    <source>
        <dbReference type="ARBA" id="ARBA00022989"/>
    </source>
</evidence>
<dbReference type="RefSeq" id="XP_022085924.1">
    <property type="nucleotide sequence ID" value="XM_022230232.1"/>
</dbReference>
<dbReference type="SUPFAM" id="SSF81321">
    <property type="entry name" value="Family A G protein-coupled receptor-like"/>
    <property type="match status" value="1"/>
</dbReference>
<keyword evidence="2 5" id="KW-0812">Transmembrane</keyword>
<keyword evidence="5" id="KW-0807">Transducer</keyword>
<evidence type="ECO:0000256" key="1">
    <source>
        <dbReference type="ARBA" id="ARBA00004370"/>
    </source>
</evidence>
<reference evidence="9" key="1">
    <citation type="submission" date="2025-08" db="UniProtKB">
        <authorList>
            <consortium name="RefSeq"/>
        </authorList>
    </citation>
    <scope>IDENTIFICATION</scope>
</reference>
<dbReference type="Gene3D" id="1.20.1070.10">
    <property type="entry name" value="Rhodopsin 7-helix transmembrane proteins"/>
    <property type="match status" value="1"/>
</dbReference>
<feature type="transmembrane region" description="Helical" evidence="6">
    <location>
        <begin position="280"/>
        <end position="298"/>
    </location>
</feature>
<feature type="transmembrane region" description="Helical" evidence="6">
    <location>
        <begin position="25"/>
        <end position="43"/>
    </location>
</feature>
<feature type="transmembrane region" description="Helical" evidence="6">
    <location>
        <begin position="240"/>
        <end position="260"/>
    </location>
</feature>
<name>A0A8B7XYF3_ACAPL</name>
<dbReference type="Proteomes" id="UP000694845">
    <property type="component" value="Unplaced"/>
</dbReference>
<feature type="transmembrane region" description="Helical" evidence="6">
    <location>
        <begin position="55"/>
        <end position="78"/>
    </location>
</feature>
<dbReference type="OMA" id="GSHNENY"/>
<dbReference type="GO" id="GO:0016020">
    <property type="term" value="C:membrane"/>
    <property type="evidence" value="ECO:0007669"/>
    <property type="project" value="UniProtKB-SubCell"/>
</dbReference>
<keyword evidence="4 6" id="KW-0472">Membrane</keyword>
<comment type="similarity">
    <text evidence="5">Belongs to the G-protein coupled receptor 1 family.</text>
</comment>
<evidence type="ECO:0000256" key="5">
    <source>
        <dbReference type="RuleBase" id="RU000688"/>
    </source>
</evidence>
<evidence type="ECO:0000256" key="6">
    <source>
        <dbReference type="SAM" id="Phobius"/>
    </source>
</evidence>